<evidence type="ECO:0000313" key="2">
    <source>
        <dbReference type="EMBL" id="PZX92461.1"/>
    </source>
</evidence>
<dbReference type="RefSeq" id="WP_111410968.1">
    <property type="nucleotide sequence ID" value="NZ_QKXH01000010.1"/>
</dbReference>
<feature type="domain" description="Glycosyltransferase 2-like" evidence="1">
    <location>
        <begin position="5"/>
        <end position="132"/>
    </location>
</feature>
<gene>
    <name evidence="2" type="ORF">DOS84_15175</name>
</gene>
<organism evidence="2 3">
    <name type="scientific">Flavobacterium aquariorum</name>
    <dbReference type="NCBI Taxonomy" id="2217670"/>
    <lineage>
        <taxon>Bacteria</taxon>
        <taxon>Pseudomonadati</taxon>
        <taxon>Bacteroidota</taxon>
        <taxon>Flavobacteriia</taxon>
        <taxon>Flavobacteriales</taxon>
        <taxon>Flavobacteriaceae</taxon>
        <taxon>Flavobacterium</taxon>
    </lineage>
</organism>
<dbReference type="PANTHER" id="PTHR43685:SF2">
    <property type="entry name" value="GLYCOSYLTRANSFERASE 2-LIKE DOMAIN-CONTAINING PROTEIN"/>
    <property type="match status" value="1"/>
</dbReference>
<dbReference type="Proteomes" id="UP000249177">
    <property type="component" value="Unassembled WGS sequence"/>
</dbReference>
<protein>
    <recommendedName>
        <fullName evidence="1">Glycosyltransferase 2-like domain-containing protein</fullName>
    </recommendedName>
</protein>
<accession>A0A2W7TQC4</accession>
<dbReference type="AlphaFoldDB" id="A0A2W7TQC4"/>
<dbReference type="Gene3D" id="3.90.550.10">
    <property type="entry name" value="Spore Coat Polysaccharide Biosynthesis Protein SpsA, Chain A"/>
    <property type="match status" value="1"/>
</dbReference>
<dbReference type="Pfam" id="PF00535">
    <property type="entry name" value="Glycos_transf_2"/>
    <property type="match status" value="1"/>
</dbReference>
<keyword evidence="3" id="KW-1185">Reference proteome</keyword>
<dbReference type="CDD" id="cd00761">
    <property type="entry name" value="Glyco_tranf_GTA_type"/>
    <property type="match status" value="1"/>
</dbReference>
<comment type="caution">
    <text evidence="2">The sequence shown here is derived from an EMBL/GenBank/DDBJ whole genome shotgun (WGS) entry which is preliminary data.</text>
</comment>
<dbReference type="InterPro" id="IPR029044">
    <property type="entry name" value="Nucleotide-diphossugar_trans"/>
</dbReference>
<dbReference type="EMBL" id="QKXH01000010">
    <property type="protein sequence ID" value="PZX92461.1"/>
    <property type="molecule type" value="Genomic_DNA"/>
</dbReference>
<dbReference type="OrthoDB" id="597270at2"/>
<dbReference type="PANTHER" id="PTHR43685">
    <property type="entry name" value="GLYCOSYLTRANSFERASE"/>
    <property type="match status" value="1"/>
</dbReference>
<evidence type="ECO:0000259" key="1">
    <source>
        <dbReference type="Pfam" id="PF00535"/>
    </source>
</evidence>
<dbReference type="InterPro" id="IPR001173">
    <property type="entry name" value="Glyco_trans_2-like"/>
</dbReference>
<name>A0A2W7TQC4_9FLAO</name>
<sequence>MALVSIIIPTYNRVHLIGETLESIIAQSYKSWECLIVDDWSTDDTATLIADYIKKDARFQYHQRPVDRKKGANACRNYGFELSKGKYIKWFDSDDIMHPDFLEKQVQVLEKNKYLDFCICLANEFFDNLDSRNIFKANRTPKNDKLTSYLVKNHYFFTASPLWKKSLLRGKPLFDEDLTDSQETDFHFRMLSFDVKYEYTNDVLFSIRRGHSSITQDELNLVSSNFSRFKFFLKAFEIVEENEVDDKNLLKQYILYRLLGLFYFLNDTQNKKVMTKYYFRILKNIIKTKYSLKDKIAICIGFLLIIVSNKGHNLIKRAKVNIIEVIEN</sequence>
<reference evidence="2 3" key="1">
    <citation type="submission" date="2018-06" db="EMBL/GenBank/DDBJ databases">
        <title>Flavobacterium sp IMCC34762, genome.</title>
        <authorList>
            <person name="Joung Y."/>
            <person name="Cho J."/>
            <person name="Song J."/>
        </authorList>
    </citation>
    <scope>NUCLEOTIDE SEQUENCE [LARGE SCALE GENOMIC DNA]</scope>
    <source>
        <strain evidence="2 3">IMCC34762</strain>
    </source>
</reference>
<dbReference type="SUPFAM" id="SSF53448">
    <property type="entry name" value="Nucleotide-diphospho-sugar transferases"/>
    <property type="match status" value="1"/>
</dbReference>
<proteinExistence type="predicted"/>
<evidence type="ECO:0000313" key="3">
    <source>
        <dbReference type="Proteomes" id="UP000249177"/>
    </source>
</evidence>
<dbReference type="InterPro" id="IPR050834">
    <property type="entry name" value="Glycosyltransf_2"/>
</dbReference>